<organism evidence="1 2">
    <name type="scientific">Salmonella enterica</name>
    <name type="common">Salmonella choleraesuis</name>
    <dbReference type="NCBI Taxonomy" id="28901"/>
    <lineage>
        <taxon>Bacteria</taxon>
        <taxon>Pseudomonadati</taxon>
        <taxon>Pseudomonadota</taxon>
        <taxon>Gammaproteobacteria</taxon>
        <taxon>Enterobacterales</taxon>
        <taxon>Enterobacteriaceae</taxon>
        <taxon>Salmonella</taxon>
    </lineage>
</organism>
<reference evidence="1 2" key="1">
    <citation type="submission" date="2018-04" db="EMBL/GenBank/DDBJ databases">
        <title>Serotype diversity and antimicrobial resistance among Salmonella enterica isolated from patients at an equine referral hospital.</title>
        <authorList>
            <person name="Leon I.M."/>
            <person name="Lawhon S.D."/>
            <person name="Norman K.N."/>
            <person name="Threadgill D.S."/>
            <person name="Ohta N."/>
            <person name="Vinasco J."/>
            <person name="Scott H.M."/>
        </authorList>
    </citation>
    <scope>NUCLEOTIDE SEQUENCE [LARGE SCALE GENOMIC DNA]</scope>
    <source>
        <strain evidence="1 2">235</strain>
    </source>
</reference>
<sequence>MTIKATTKNFIQLVDIKDFRFEGDCSNIDYGNIAGDCDSKTISLLEAISHISLNMASLTFGGEDKKERIGQLSGVISDLAELAIATNKVSQIAAFLSGVQGSNHG</sequence>
<dbReference type="AlphaFoldDB" id="A0A2T8TDD4"/>
<proteinExistence type="predicted"/>
<accession>A0A2T8TDD4</accession>
<comment type="caution">
    <text evidence="1">The sequence shown here is derived from an EMBL/GenBank/DDBJ whole genome shotgun (WGS) entry which is preliminary data.</text>
</comment>
<evidence type="ECO:0000313" key="2">
    <source>
        <dbReference type="Proteomes" id="UP000245912"/>
    </source>
</evidence>
<protein>
    <submittedName>
        <fullName evidence="1">Uncharacterized protein</fullName>
    </submittedName>
</protein>
<gene>
    <name evidence="1" type="ORF">C4860_06125</name>
</gene>
<dbReference type="EMBL" id="QDLQ01000003">
    <property type="protein sequence ID" value="PVI99678.1"/>
    <property type="molecule type" value="Genomic_DNA"/>
</dbReference>
<evidence type="ECO:0000313" key="1">
    <source>
        <dbReference type="EMBL" id="PVI99678.1"/>
    </source>
</evidence>
<name>A0A2T8TDD4_SALER</name>
<dbReference type="Proteomes" id="UP000245912">
    <property type="component" value="Unassembled WGS sequence"/>
</dbReference>
<dbReference type="RefSeq" id="WP_000152743.1">
    <property type="nucleotide sequence ID" value="NZ_JYRE01000040.1"/>
</dbReference>